<dbReference type="InterPro" id="IPR004424">
    <property type="entry name" value="IspE"/>
</dbReference>
<keyword evidence="6" id="KW-0067">ATP-binding</keyword>
<dbReference type="HAMAP" id="MF_00061">
    <property type="entry name" value="IspE"/>
    <property type="match status" value="1"/>
</dbReference>
<dbReference type="PIRSF" id="PIRSF010376">
    <property type="entry name" value="IspE"/>
    <property type="match status" value="1"/>
</dbReference>
<comment type="caution">
    <text evidence="10">The sequence shown here is derived from an EMBL/GenBank/DDBJ whole genome shotgun (WGS) entry which is preliminary data.</text>
</comment>
<dbReference type="InterPro" id="IPR020568">
    <property type="entry name" value="Ribosomal_Su5_D2-typ_SF"/>
</dbReference>
<evidence type="ECO:0000256" key="2">
    <source>
        <dbReference type="ARBA" id="ARBA00012052"/>
    </source>
</evidence>
<evidence type="ECO:0000256" key="5">
    <source>
        <dbReference type="ARBA" id="ARBA00022777"/>
    </source>
</evidence>
<dbReference type="InterPro" id="IPR013750">
    <property type="entry name" value="GHMP_kinase_C_dom"/>
</dbReference>
<dbReference type="AlphaFoldDB" id="A0A645D6Z5"/>
<dbReference type="Gene3D" id="3.30.230.10">
    <property type="match status" value="1"/>
</dbReference>
<dbReference type="SUPFAM" id="SSF54211">
    <property type="entry name" value="Ribosomal protein S5 domain 2-like"/>
    <property type="match status" value="1"/>
</dbReference>
<evidence type="ECO:0000256" key="7">
    <source>
        <dbReference type="ARBA" id="ARBA00032554"/>
    </source>
</evidence>
<dbReference type="Pfam" id="PF00288">
    <property type="entry name" value="GHMP_kinases_N"/>
    <property type="match status" value="1"/>
</dbReference>
<dbReference type="GO" id="GO:0050515">
    <property type="term" value="F:4-(cytidine 5'-diphospho)-2-C-methyl-D-erythritol kinase activity"/>
    <property type="evidence" value="ECO:0007669"/>
    <property type="project" value="UniProtKB-EC"/>
</dbReference>
<dbReference type="Pfam" id="PF08544">
    <property type="entry name" value="GHMP_kinases_C"/>
    <property type="match status" value="1"/>
</dbReference>
<evidence type="ECO:0000256" key="4">
    <source>
        <dbReference type="ARBA" id="ARBA00022741"/>
    </source>
</evidence>
<dbReference type="GO" id="GO:0016114">
    <property type="term" value="P:terpenoid biosynthetic process"/>
    <property type="evidence" value="ECO:0007669"/>
    <property type="project" value="InterPro"/>
</dbReference>
<dbReference type="PANTHER" id="PTHR43527">
    <property type="entry name" value="4-DIPHOSPHOCYTIDYL-2-C-METHYL-D-ERYTHRITOL KINASE, CHLOROPLASTIC"/>
    <property type="match status" value="1"/>
</dbReference>
<feature type="domain" description="GHMP kinase N-terminal" evidence="8">
    <location>
        <begin position="51"/>
        <end position="125"/>
    </location>
</feature>
<organism evidence="10">
    <name type="scientific">bioreactor metagenome</name>
    <dbReference type="NCBI Taxonomy" id="1076179"/>
    <lineage>
        <taxon>unclassified sequences</taxon>
        <taxon>metagenomes</taxon>
        <taxon>ecological metagenomes</taxon>
    </lineage>
</organism>
<sequence length="263" mass="28225">MKVERKRPDGFHDISSVFVPFSRVSDTVELSAGEPGIALHCNLKELETPANLVVRAADAYAQRSGIAPAWKFRLEKRIPIAAGMGGGSSDAAAVLRLLNEKYRKLPPERLAALAAEIGSDVPYFLNQVPALVSGRGEKIELLPELPVPPVVTVFPGFPVSAKWAYQHLAPARLGPGDPAPLLEAMWRRDWETAAAAMTNDLEYALLAKFPLLGMIAASMREAGGLKPQVTGSGSALFTICRTDDAADELRAGLAAEYPELTVI</sequence>
<evidence type="ECO:0000256" key="1">
    <source>
        <dbReference type="ARBA" id="ARBA00009684"/>
    </source>
</evidence>
<dbReference type="InterPro" id="IPR014721">
    <property type="entry name" value="Ribsml_uS5_D2-typ_fold_subgr"/>
</dbReference>
<evidence type="ECO:0000259" key="9">
    <source>
        <dbReference type="Pfam" id="PF08544"/>
    </source>
</evidence>
<gene>
    <name evidence="10" type="primary">ispE_35</name>
    <name evidence="10" type="ORF">SDC9_131904</name>
</gene>
<evidence type="ECO:0000313" key="10">
    <source>
        <dbReference type="EMBL" id="MPM84828.1"/>
    </source>
</evidence>
<keyword evidence="3 10" id="KW-0808">Transferase</keyword>
<dbReference type="Gene3D" id="3.30.70.890">
    <property type="entry name" value="GHMP kinase, C-terminal domain"/>
    <property type="match status" value="1"/>
</dbReference>
<keyword evidence="4" id="KW-0547">Nucleotide-binding</keyword>
<keyword evidence="5 10" id="KW-0418">Kinase</keyword>
<feature type="domain" description="GHMP kinase C-terminal" evidence="9">
    <location>
        <begin position="182"/>
        <end position="258"/>
    </location>
</feature>
<dbReference type="PANTHER" id="PTHR43527:SF2">
    <property type="entry name" value="4-DIPHOSPHOCYTIDYL-2-C-METHYL-D-ERYTHRITOL KINASE, CHLOROPLASTIC"/>
    <property type="match status" value="1"/>
</dbReference>
<dbReference type="SUPFAM" id="SSF55060">
    <property type="entry name" value="GHMP Kinase, C-terminal domain"/>
    <property type="match status" value="1"/>
</dbReference>
<evidence type="ECO:0000256" key="3">
    <source>
        <dbReference type="ARBA" id="ARBA00022679"/>
    </source>
</evidence>
<name>A0A645D6Z5_9ZZZZ</name>
<protein>
    <recommendedName>
        <fullName evidence="2">4-(cytidine 5'-diphospho)-2-C-methyl-D-erythritol kinase</fullName>
        <ecNumber evidence="2">2.7.1.148</ecNumber>
    </recommendedName>
    <alternativeName>
        <fullName evidence="7">4-(cytidine-5'-diphospho)-2-C-methyl-D-erythritol kinase</fullName>
    </alternativeName>
</protein>
<dbReference type="InterPro" id="IPR036554">
    <property type="entry name" value="GHMP_kinase_C_sf"/>
</dbReference>
<comment type="similarity">
    <text evidence="1">Belongs to the GHMP kinase family. IspE subfamily.</text>
</comment>
<proteinExistence type="inferred from homology"/>
<reference evidence="10" key="1">
    <citation type="submission" date="2019-08" db="EMBL/GenBank/DDBJ databases">
        <authorList>
            <person name="Kucharzyk K."/>
            <person name="Murdoch R.W."/>
            <person name="Higgins S."/>
            <person name="Loffler F."/>
        </authorList>
    </citation>
    <scope>NUCLEOTIDE SEQUENCE</scope>
</reference>
<accession>A0A645D6Z5</accession>
<dbReference type="InterPro" id="IPR006204">
    <property type="entry name" value="GHMP_kinase_N_dom"/>
</dbReference>
<evidence type="ECO:0000256" key="6">
    <source>
        <dbReference type="ARBA" id="ARBA00022840"/>
    </source>
</evidence>
<evidence type="ECO:0000259" key="8">
    <source>
        <dbReference type="Pfam" id="PF00288"/>
    </source>
</evidence>
<dbReference type="EMBL" id="VSSQ01033292">
    <property type="protein sequence ID" value="MPM84828.1"/>
    <property type="molecule type" value="Genomic_DNA"/>
</dbReference>
<dbReference type="EC" id="2.7.1.148" evidence="2"/>
<dbReference type="NCBIfam" id="TIGR00154">
    <property type="entry name" value="ispE"/>
    <property type="match status" value="1"/>
</dbReference>
<dbReference type="GO" id="GO:0005524">
    <property type="term" value="F:ATP binding"/>
    <property type="evidence" value="ECO:0007669"/>
    <property type="project" value="UniProtKB-KW"/>
</dbReference>